<proteinExistence type="predicted"/>
<keyword evidence="2" id="KW-0067">ATP-binding</keyword>
<dbReference type="Pfam" id="PF00158">
    <property type="entry name" value="Sigma54_activat"/>
    <property type="match status" value="1"/>
</dbReference>
<evidence type="ECO:0000313" key="5">
    <source>
        <dbReference type="Proteomes" id="UP000030661"/>
    </source>
</evidence>
<organism evidence="4">
    <name type="scientific">Vecturithrix granuli</name>
    <dbReference type="NCBI Taxonomy" id="1499967"/>
    <lineage>
        <taxon>Bacteria</taxon>
        <taxon>Candidatus Moduliflexota</taxon>
        <taxon>Candidatus Vecturitrichia</taxon>
        <taxon>Candidatus Vecturitrichales</taxon>
        <taxon>Candidatus Vecturitrichaceae</taxon>
        <taxon>Candidatus Vecturithrix</taxon>
    </lineage>
</organism>
<evidence type="ECO:0000259" key="3">
    <source>
        <dbReference type="PROSITE" id="PS50045"/>
    </source>
</evidence>
<sequence>MLTADSFWIAEQENTFPPALIKNFERTTGLRAVVINGRDSKTELHERLHHVTKFDGTAQTPILLLLDSRFPRSVMRETIEWRKQLPWPTQKITKSPMIDFFVASPHGSVDIRRRWDSMLENYPDDYHFCSVEQLRTEIATLARRAKARRLYAEYGMVMSPTSPLQEIKLYIDKLCDTDTNIVITGETGTGKELVARALHVHGKRARRPFVAINCSAIPETLFESELFGYKKGAFSGADHDRPGHIVQADRGTLFLDEIGEMPVSMQVKLLRVLQEREVTPLGSSSPIPVDVRIICATVKNLEAEISKGNFRQDFLYRLSGWPIELPPLRERGQNDLMILIDHFLLENAPHAGSFYKSIDPHALQKLLEYSWPGNIRELDQVIERALISCDIHDRDHIQVEDLHLKVNQQTNQPQGISVSSDQSSAFHDLRQQLNPRNESELTRNHRQQIQFALELSHGKIASAVKLLEQAGYSKGASRGRLKNLLGLDHTKQAVDPELRDWYWQIYRKTNPLSEENEPEEKNNYVL</sequence>
<dbReference type="GO" id="GO:0005524">
    <property type="term" value="F:ATP binding"/>
    <property type="evidence" value="ECO:0007669"/>
    <property type="project" value="UniProtKB-KW"/>
</dbReference>
<dbReference type="SUPFAM" id="SSF52540">
    <property type="entry name" value="P-loop containing nucleoside triphosphate hydrolases"/>
    <property type="match status" value="1"/>
</dbReference>
<evidence type="ECO:0000313" key="4">
    <source>
        <dbReference type="EMBL" id="GAK59386.1"/>
    </source>
</evidence>
<protein>
    <submittedName>
        <fullName evidence="4">Sigma-54 dependent DNA-binding response regulator</fullName>
    </submittedName>
</protein>
<dbReference type="AlphaFoldDB" id="A0A081C481"/>
<accession>A0A081C481</accession>
<dbReference type="PANTHER" id="PTHR32071">
    <property type="entry name" value="TRANSCRIPTIONAL REGULATORY PROTEIN"/>
    <property type="match status" value="1"/>
</dbReference>
<evidence type="ECO:0000256" key="1">
    <source>
        <dbReference type="ARBA" id="ARBA00022741"/>
    </source>
</evidence>
<dbReference type="eggNOG" id="COG2204">
    <property type="taxonomic scope" value="Bacteria"/>
</dbReference>
<dbReference type="GO" id="GO:0006355">
    <property type="term" value="P:regulation of DNA-templated transcription"/>
    <property type="evidence" value="ECO:0007669"/>
    <property type="project" value="InterPro"/>
</dbReference>
<dbReference type="PANTHER" id="PTHR32071:SF113">
    <property type="entry name" value="ALGINATE BIOSYNTHESIS TRANSCRIPTIONAL REGULATORY PROTEIN ALGB"/>
    <property type="match status" value="1"/>
</dbReference>
<dbReference type="CDD" id="cd00009">
    <property type="entry name" value="AAA"/>
    <property type="match status" value="1"/>
</dbReference>
<dbReference type="InterPro" id="IPR003593">
    <property type="entry name" value="AAA+_ATPase"/>
</dbReference>
<dbReference type="Gene3D" id="3.40.50.300">
    <property type="entry name" value="P-loop containing nucleotide triphosphate hydrolases"/>
    <property type="match status" value="1"/>
</dbReference>
<dbReference type="FunFam" id="3.40.50.300:FF:000006">
    <property type="entry name" value="DNA-binding transcriptional regulator NtrC"/>
    <property type="match status" value="1"/>
</dbReference>
<dbReference type="InterPro" id="IPR025662">
    <property type="entry name" value="Sigma_54_int_dom_ATP-bd_1"/>
</dbReference>
<dbReference type="InterPro" id="IPR002078">
    <property type="entry name" value="Sigma_54_int"/>
</dbReference>
<dbReference type="Gene3D" id="1.10.8.60">
    <property type="match status" value="1"/>
</dbReference>
<feature type="domain" description="Sigma-54 factor interaction" evidence="3">
    <location>
        <begin position="157"/>
        <end position="387"/>
    </location>
</feature>
<dbReference type="PROSITE" id="PS00675">
    <property type="entry name" value="SIGMA54_INTERACT_1"/>
    <property type="match status" value="1"/>
</dbReference>
<name>A0A081C481_VECG1</name>
<gene>
    <name evidence="4" type="ORF">U27_06370</name>
</gene>
<dbReference type="STRING" id="1499967.U27_06370"/>
<dbReference type="PROSITE" id="PS50045">
    <property type="entry name" value="SIGMA54_INTERACT_4"/>
    <property type="match status" value="1"/>
</dbReference>
<dbReference type="Pfam" id="PF25601">
    <property type="entry name" value="AAA_lid_14"/>
    <property type="match status" value="1"/>
</dbReference>
<dbReference type="InterPro" id="IPR027417">
    <property type="entry name" value="P-loop_NTPase"/>
</dbReference>
<dbReference type="SMART" id="SM00382">
    <property type="entry name" value="AAA"/>
    <property type="match status" value="1"/>
</dbReference>
<dbReference type="Proteomes" id="UP000030661">
    <property type="component" value="Unassembled WGS sequence"/>
</dbReference>
<dbReference type="HOGENOM" id="CLU_000445_8_5_0"/>
<reference evidence="4" key="1">
    <citation type="journal article" date="2015" name="PeerJ">
        <title>First genomic representation of candidate bacterial phylum KSB3 points to enhanced environmental sensing as a trigger of wastewater bulking.</title>
        <authorList>
            <person name="Sekiguchi Y."/>
            <person name="Ohashi A."/>
            <person name="Parks D.H."/>
            <person name="Yamauchi T."/>
            <person name="Tyson G.W."/>
            <person name="Hugenholtz P."/>
        </authorList>
    </citation>
    <scope>NUCLEOTIDE SEQUENCE [LARGE SCALE GENOMIC DNA]</scope>
</reference>
<dbReference type="GO" id="GO:0003677">
    <property type="term" value="F:DNA binding"/>
    <property type="evidence" value="ECO:0007669"/>
    <property type="project" value="UniProtKB-KW"/>
</dbReference>
<dbReference type="EMBL" id="DF820470">
    <property type="protein sequence ID" value="GAK59386.1"/>
    <property type="molecule type" value="Genomic_DNA"/>
</dbReference>
<keyword evidence="1" id="KW-0547">Nucleotide-binding</keyword>
<evidence type="ECO:0000256" key="2">
    <source>
        <dbReference type="ARBA" id="ARBA00022840"/>
    </source>
</evidence>
<keyword evidence="5" id="KW-1185">Reference proteome</keyword>
<keyword evidence="4" id="KW-0238">DNA-binding</keyword>
<dbReference type="InterPro" id="IPR058031">
    <property type="entry name" value="AAA_lid_NorR"/>
</dbReference>